<dbReference type="AlphaFoldDB" id="A0A017HL82"/>
<dbReference type="OrthoDB" id="9804259at2"/>
<evidence type="ECO:0000259" key="11">
    <source>
        <dbReference type="PROSITE" id="PS50929"/>
    </source>
</evidence>
<dbReference type="PANTHER" id="PTHR43394:SF1">
    <property type="entry name" value="ATP-BINDING CASSETTE SUB-FAMILY B MEMBER 10, MITOCHONDRIAL"/>
    <property type="match status" value="1"/>
</dbReference>
<keyword evidence="4 9" id="KW-0812">Transmembrane</keyword>
<dbReference type="PROSITE" id="PS50893">
    <property type="entry name" value="ABC_TRANSPORTER_2"/>
    <property type="match status" value="1"/>
</dbReference>
<comment type="subcellular location">
    <subcellularLocation>
        <location evidence="1">Cell membrane</location>
        <topology evidence="1">Multi-pass membrane protein</topology>
    </subcellularLocation>
</comment>
<gene>
    <name evidence="12" type="ORF">Rumeso_03383</name>
</gene>
<dbReference type="SUPFAM" id="SSF90123">
    <property type="entry name" value="ABC transporter transmembrane region"/>
    <property type="match status" value="1"/>
</dbReference>
<dbReference type="SMART" id="SM00382">
    <property type="entry name" value="AAA"/>
    <property type="match status" value="1"/>
</dbReference>
<dbReference type="InterPro" id="IPR003593">
    <property type="entry name" value="AAA+_ATPase"/>
</dbReference>
<evidence type="ECO:0000256" key="6">
    <source>
        <dbReference type="ARBA" id="ARBA00022840"/>
    </source>
</evidence>
<evidence type="ECO:0000313" key="12">
    <source>
        <dbReference type="EMBL" id="EYD75055.1"/>
    </source>
</evidence>
<comment type="caution">
    <text evidence="12">The sequence shown here is derived from an EMBL/GenBank/DDBJ whole genome shotgun (WGS) entry which is preliminary data.</text>
</comment>
<proteinExistence type="predicted"/>
<evidence type="ECO:0000256" key="7">
    <source>
        <dbReference type="ARBA" id="ARBA00022989"/>
    </source>
</evidence>
<dbReference type="Gene3D" id="1.20.1560.10">
    <property type="entry name" value="ABC transporter type 1, transmembrane domain"/>
    <property type="match status" value="1"/>
</dbReference>
<dbReference type="EMBL" id="AOSK01000094">
    <property type="protein sequence ID" value="EYD75055.1"/>
    <property type="molecule type" value="Genomic_DNA"/>
</dbReference>
<accession>A0A017HL82</accession>
<evidence type="ECO:0000256" key="5">
    <source>
        <dbReference type="ARBA" id="ARBA00022741"/>
    </source>
</evidence>
<keyword evidence="5" id="KW-0547">Nucleotide-binding</keyword>
<keyword evidence="6" id="KW-0067">ATP-binding</keyword>
<organism evidence="12 13">
    <name type="scientific">Rubellimicrobium mesophilum DSM 19309</name>
    <dbReference type="NCBI Taxonomy" id="442562"/>
    <lineage>
        <taxon>Bacteria</taxon>
        <taxon>Pseudomonadati</taxon>
        <taxon>Pseudomonadota</taxon>
        <taxon>Alphaproteobacteria</taxon>
        <taxon>Rhodobacterales</taxon>
        <taxon>Roseobacteraceae</taxon>
        <taxon>Rubellimicrobium</taxon>
    </lineage>
</organism>
<feature type="domain" description="ABC transmembrane type-1" evidence="11">
    <location>
        <begin position="18"/>
        <end position="299"/>
    </location>
</feature>
<evidence type="ECO:0000256" key="8">
    <source>
        <dbReference type="ARBA" id="ARBA00023136"/>
    </source>
</evidence>
<dbReference type="Gene3D" id="3.40.50.300">
    <property type="entry name" value="P-loop containing nucleotide triphosphate hydrolases"/>
    <property type="match status" value="1"/>
</dbReference>
<feature type="transmembrane region" description="Helical" evidence="9">
    <location>
        <begin position="48"/>
        <end position="70"/>
    </location>
</feature>
<feature type="transmembrane region" description="Helical" evidence="9">
    <location>
        <begin position="234"/>
        <end position="256"/>
    </location>
</feature>
<dbReference type="Pfam" id="PF00005">
    <property type="entry name" value="ABC_tran"/>
    <property type="match status" value="1"/>
</dbReference>
<keyword evidence="13" id="KW-1185">Reference proteome</keyword>
<dbReference type="PROSITE" id="PS50929">
    <property type="entry name" value="ABC_TM1F"/>
    <property type="match status" value="1"/>
</dbReference>
<dbReference type="GO" id="GO:0016887">
    <property type="term" value="F:ATP hydrolysis activity"/>
    <property type="evidence" value="ECO:0007669"/>
    <property type="project" value="InterPro"/>
</dbReference>
<dbReference type="InterPro" id="IPR003439">
    <property type="entry name" value="ABC_transporter-like_ATP-bd"/>
</dbReference>
<dbReference type="STRING" id="442562.Rumeso_03383"/>
<dbReference type="GO" id="GO:0005886">
    <property type="term" value="C:plasma membrane"/>
    <property type="evidence" value="ECO:0007669"/>
    <property type="project" value="UniProtKB-SubCell"/>
</dbReference>
<evidence type="ECO:0008006" key="14">
    <source>
        <dbReference type="Google" id="ProtNLM"/>
    </source>
</evidence>
<sequence length="551" mass="57772">MTFLRLLALARPHRRALLLLAALTLAESVALLAVPALGGRMAASVLALAGPSLGPVLGLLVLVLVALAVLRAAQGVISARTSLGLLAELRMRVHDHLQALPLSVHQAHTQGDLLALSTLEIDRLGSFLTTTLAMLPAQLLTAAGAVVLMARIDPALALVVPVLVPAFFLGLKVIGRRLRALAIALQEAEAALVAAAAEDLAMLPATKAFTREEEAARRFAGRAARARDLAIRDYAIQAVLQPAVGLVTGLGAVALLALAGKGLREGALTPGEMVSFLLYAALLTQPVARLAQVYGAVQSTRGTLARLGRILDLAPEPGRDAPRRLSRAQGAIAFEEVRFAYPGRDSALRGLSLAIRPGEAVALTGPNGAGKSTLMALLLRLMDPQAGIVRLDGLDLRELRLADLRRQIGLVPQRPLLFDGTVRDNIGFGREGATDAEIEAAARLAQAHDFIGTLPEGYATLIGEHGVRLSGGQGQRIALARALLKDPPILVLDEATSMFDLDGESAFVAAAATAFRGRTVILITHRPATLALADRIVTLEAGRIVAQRDAA</sequence>
<dbReference type="InterPro" id="IPR039421">
    <property type="entry name" value="Type_1_exporter"/>
</dbReference>
<dbReference type="InterPro" id="IPR011527">
    <property type="entry name" value="ABC1_TM_dom"/>
</dbReference>
<protein>
    <recommendedName>
        <fullName evidence="14">ABC transporter ATP-binding protein</fullName>
    </recommendedName>
</protein>
<evidence type="ECO:0000256" key="2">
    <source>
        <dbReference type="ARBA" id="ARBA00022448"/>
    </source>
</evidence>
<keyword evidence="3" id="KW-1003">Cell membrane</keyword>
<name>A0A017HL82_9RHOB</name>
<evidence type="ECO:0000256" key="1">
    <source>
        <dbReference type="ARBA" id="ARBA00004651"/>
    </source>
</evidence>
<evidence type="ECO:0000313" key="13">
    <source>
        <dbReference type="Proteomes" id="UP000019666"/>
    </source>
</evidence>
<dbReference type="GO" id="GO:0015421">
    <property type="term" value="F:ABC-type oligopeptide transporter activity"/>
    <property type="evidence" value="ECO:0007669"/>
    <property type="project" value="TreeGrafter"/>
</dbReference>
<dbReference type="Pfam" id="PF00664">
    <property type="entry name" value="ABC_membrane"/>
    <property type="match status" value="1"/>
</dbReference>
<dbReference type="Proteomes" id="UP000019666">
    <property type="component" value="Unassembled WGS sequence"/>
</dbReference>
<dbReference type="HOGENOM" id="CLU_000604_84_5_5"/>
<dbReference type="InterPro" id="IPR036640">
    <property type="entry name" value="ABC1_TM_sf"/>
</dbReference>
<dbReference type="PANTHER" id="PTHR43394">
    <property type="entry name" value="ATP-DEPENDENT PERMEASE MDL1, MITOCHONDRIAL"/>
    <property type="match status" value="1"/>
</dbReference>
<keyword evidence="8 9" id="KW-0472">Membrane</keyword>
<keyword evidence="2" id="KW-0813">Transport</keyword>
<feature type="domain" description="ABC transporter" evidence="10">
    <location>
        <begin position="332"/>
        <end position="551"/>
    </location>
</feature>
<dbReference type="InterPro" id="IPR027417">
    <property type="entry name" value="P-loop_NTPase"/>
</dbReference>
<feature type="transmembrane region" description="Helical" evidence="9">
    <location>
        <begin position="127"/>
        <end position="149"/>
    </location>
</feature>
<reference evidence="12 13" key="1">
    <citation type="submission" date="2013-02" db="EMBL/GenBank/DDBJ databases">
        <authorList>
            <person name="Fiebig A."/>
            <person name="Goeker M."/>
            <person name="Klenk H.-P.P."/>
        </authorList>
    </citation>
    <scope>NUCLEOTIDE SEQUENCE [LARGE SCALE GENOMIC DNA]</scope>
    <source>
        <strain evidence="12 13">DSM 19309</strain>
    </source>
</reference>
<dbReference type="SUPFAM" id="SSF52540">
    <property type="entry name" value="P-loop containing nucleoside triphosphate hydrolases"/>
    <property type="match status" value="1"/>
</dbReference>
<dbReference type="PATRIC" id="fig|442562.3.peg.3329"/>
<evidence type="ECO:0000256" key="4">
    <source>
        <dbReference type="ARBA" id="ARBA00022692"/>
    </source>
</evidence>
<feature type="transmembrane region" description="Helical" evidence="9">
    <location>
        <begin position="155"/>
        <end position="174"/>
    </location>
</feature>
<dbReference type="FunFam" id="3.40.50.300:FF:000299">
    <property type="entry name" value="ABC transporter ATP-binding protein/permease"/>
    <property type="match status" value="1"/>
</dbReference>
<dbReference type="RefSeq" id="WP_051521156.1">
    <property type="nucleotide sequence ID" value="NZ_KK088564.1"/>
</dbReference>
<evidence type="ECO:0000256" key="3">
    <source>
        <dbReference type="ARBA" id="ARBA00022475"/>
    </source>
</evidence>
<evidence type="ECO:0000256" key="9">
    <source>
        <dbReference type="SAM" id="Phobius"/>
    </source>
</evidence>
<evidence type="ECO:0000259" key="10">
    <source>
        <dbReference type="PROSITE" id="PS50893"/>
    </source>
</evidence>
<keyword evidence="7 9" id="KW-1133">Transmembrane helix</keyword>
<dbReference type="GO" id="GO:0005524">
    <property type="term" value="F:ATP binding"/>
    <property type="evidence" value="ECO:0007669"/>
    <property type="project" value="UniProtKB-KW"/>
</dbReference>